<evidence type="ECO:0000313" key="3">
    <source>
        <dbReference type="Proteomes" id="UP000043763"/>
    </source>
</evidence>
<dbReference type="OrthoDB" id="307887at2"/>
<feature type="transmembrane region" description="Helical" evidence="1">
    <location>
        <begin position="90"/>
        <end position="114"/>
    </location>
</feature>
<feature type="transmembrane region" description="Helical" evidence="1">
    <location>
        <begin position="160"/>
        <end position="179"/>
    </location>
</feature>
<feature type="transmembrane region" description="Helical" evidence="1">
    <location>
        <begin position="121"/>
        <end position="140"/>
    </location>
</feature>
<gene>
    <name evidence="2" type="ORF">BRSU_2288</name>
</gene>
<dbReference type="Proteomes" id="UP000043763">
    <property type="component" value="Unassembled WGS sequence"/>
</dbReference>
<proteinExistence type="predicted"/>
<dbReference type="AlphaFoldDB" id="A0A0G4K9I3"/>
<dbReference type="RefSeq" id="WP_048595467.1">
    <property type="nucleotide sequence ID" value="NZ_CVLB01000002.1"/>
</dbReference>
<name>A0A0G4K9I3_9SPIR</name>
<reference evidence="3" key="1">
    <citation type="submission" date="2015-04" db="EMBL/GenBank/DDBJ databases">
        <authorList>
            <person name="Mushtaq Mamoona"/>
        </authorList>
    </citation>
    <scope>NUCLEOTIDE SEQUENCE [LARGE SCALE GENOMIC DNA]</scope>
    <source>
        <strain evidence="3">AN4859/03</strain>
    </source>
</reference>
<sequence>MKISILAVVVIILSFIFYNEITKHKYNVIEEIEENNIYNGNYIVSDNNIILENSYDFNSNIEIKEIRRNYLRWRDKEHLNVDFEEDSKDLYVRLIIIFMMGCAIIGVLIEIIFFRNYSYKFYIILLTIILVISSVIIYKIHENLAIFNMAGSIDSIIELLTFFGGGVISFIGLLISKYIKAKDSKKNNE</sequence>
<keyword evidence="1" id="KW-1133">Transmembrane helix</keyword>
<evidence type="ECO:0000256" key="1">
    <source>
        <dbReference type="SAM" id="Phobius"/>
    </source>
</evidence>
<accession>A0A0G4K9I3</accession>
<evidence type="ECO:0000313" key="2">
    <source>
        <dbReference type="EMBL" id="CRF34849.1"/>
    </source>
</evidence>
<organism evidence="2 3">
    <name type="scientific">Brachyspira suanatina</name>
    <dbReference type="NCBI Taxonomy" id="381802"/>
    <lineage>
        <taxon>Bacteria</taxon>
        <taxon>Pseudomonadati</taxon>
        <taxon>Spirochaetota</taxon>
        <taxon>Spirochaetia</taxon>
        <taxon>Brachyspirales</taxon>
        <taxon>Brachyspiraceae</taxon>
        <taxon>Brachyspira</taxon>
    </lineage>
</organism>
<keyword evidence="3" id="KW-1185">Reference proteome</keyword>
<dbReference type="EMBL" id="CVLB01000002">
    <property type="protein sequence ID" value="CRF34849.1"/>
    <property type="molecule type" value="Genomic_DNA"/>
</dbReference>
<protein>
    <submittedName>
        <fullName evidence="2">Uncharacterized protein</fullName>
    </submittedName>
</protein>
<keyword evidence="1" id="KW-0812">Transmembrane</keyword>
<keyword evidence="1" id="KW-0472">Membrane</keyword>